<dbReference type="SUPFAM" id="SSF54427">
    <property type="entry name" value="NTF2-like"/>
    <property type="match status" value="1"/>
</dbReference>
<name>A0ABW2W122_9ACTN</name>
<dbReference type="RefSeq" id="WP_381253261.1">
    <property type="nucleotide sequence ID" value="NZ_JBHTBI010000009.1"/>
</dbReference>
<proteinExistence type="predicted"/>
<dbReference type="Pfam" id="PF13577">
    <property type="entry name" value="SnoaL_4"/>
    <property type="match status" value="1"/>
</dbReference>
<feature type="domain" description="SnoaL-like" evidence="1">
    <location>
        <begin position="13"/>
        <end position="147"/>
    </location>
</feature>
<organism evidence="2 3">
    <name type="scientific">Streptomyces lutosisoli</name>
    <dbReference type="NCBI Taxonomy" id="2665721"/>
    <lineage>
        <taxon>Bacteria</taxon>
        <taxon>Bacillati</taxon>
        <taxon>Actinomycetota</taxon>
        <taxon>Actinomycetes</taxon>
        <taxon>Kitasatosporales</taxon>
        <taxon>Streptomycetaceae</taxon>
        <taxon>Streptomyces</taxon>
    </lineage>
</organism>
<dbReference type="Gene3D" id="3.10.450.50">
    <property type="match status" value="1"/>
</dbReference>
<dbReference type="Proteomes" id="UP001596957">
    <property type="component" value="Unassembled WGS sequence"/>
</dbReference>
<comment type="caution">
    <text evidence="2">The sequence shown here is derived from an EMBL/GenBank/DDBJ whole genome shotgun (WGS) entry which is preliminary data.</text>
</comment>
<gene>
    <name evidence="2" type="ORF">ACFQZP_44795</name>
</gene>
<dbReference type="EMBL" id="JBHTEC010000008">
    <property type="protein sequence ID" value="MFD0288599.1"/>
    <property type="molecule type" value="Genomic_DNA"/>
</dbReference>
<dbReference type="InterPro" id="IPR032710">
    <property type="entry name" value="NTF2-like_dom_sf"/>
</dbReference>
<evidence type="ECO:0000313" key="2">
    <source>
        <dbReference type="EMBL" id="MFD0288599.1"/>
    </source>
</evidence>
<evidence type="ECO:0000313" key="3">
    <source>
        <dbReference type="Proteomes" id="UP001596957"/>
    </source>
</evidence>
<accession>A0ABW2W122</accession>
<dbReference type="InterPro" id="IPR037401">
    <property type="entry name" value="SnoaL-like"/>
</dbReference>
<reference evidence="3" key="1">
    <citation type="journal article" date="2019" name="Int. J. Syst. Evol. Microbiol.">
        <title>The Global Catalogue of Microorganisms (GCM) 10K type strain sequencing project: providing services to taxonomists for standard genome sequencing and annotation.</title>
        <authorList>
            <consortium name="The Broad Institute Genomics Platform"/>
            <consortium name="The Broad Institute Genome Sequencing Center for Infectious Disease"/>
            <person name="Wu L."/>
            <person name="Ma J."/>
        </authorList>
    </citation>
    <scope>NUCLEOTIDE SEQUENCE [LARGE SCALE GENOMIC DNA]</scope>
    <source>
        <strain evidence="3">CGMCC 4.7198</strain>
    </source>
</reference>
<sequence length="225" mass="25617">MAQDQDDLDRRLRRLEDIHEINNLMGMHEYLHAAGRNGEEFEKLFAKDAPGLTFEPEDWGVFEGAETVKCCYVDGAPPEMPGLMTEHAATTPVIEIAEDGLTAKGVWISPGHETFPMPGGPPIAHWSWGRYGIDFVKEGGAWKFWHFHIYTTFRTPYHQSWVESSIHRPPYFPEPGQLMEGMTPPSRPVSFNQPYRVDTAQEPAPVPPVPYRTFDETWSYTDPPT</sequence>
<protein>
    <submittedName>
        <fullName evidence="2">Nuclear transport factor 2 family protein</fullName>
    </submittedName>
</protein>
<evidence type="ECO:0000259" key="1">
    <source>
        <dbReference type="Pfam" id="PF13577"/>
    </source>
</evidence>
<keyword evidence="3" id="KW-1185">Reference proteome</keyword>